<dbReference type="GO" id="GO:0005506">
    <property type="term" value="F:iron ion binding"/>
    <property type="evidence" value="ECO:0007669"/>
    <property type="project" value="InterPro"/>
</dbReference>
<name>A0A1P8KCP0_9BURK</name>
<keyword evidence="3 5" id="KW-0408">Iron</keyword>
<gene>
    <name evidence="8" type="ORF">RS694_15445</name>
</gene>
<dbReference type="AlphaFoldDB" id="A0A1P8KCP0"/>
<dbReference type="GO" id="GO:0016614">
    <property type="term" value="F:oxidoreductase activity, acting on CH-OH group of donors"/>
    <property type="evidence" value="ECO:0007669"/>
    <property type="project" value="InterPro"/>
</dbReference>
<comment type="cofactor">
    <cofactor evidence="4">
        <name>heme c</name>
        <dbReference type="ChEBI" id="CHEBI:61717"/>
    </cofactor>
    <text evidence="4">Binds 3 heme c groups covalently per subunit.</text>
</comment>
<feature type="binding site" description="axial binding residue" evidence="5">
    <location>
        <position position="340"/>
    </location>
    <ligand>
        <name>heme c</name>
        <dbReference type="ChEBI" id="CHEBI:61717"/>
        <label>3</label>
    </ligand>
    <ligandPart>
        <name>Fe</name>
        <dbReference type="ChEBI" id="CHEBI:18248"/>
    </ligandPart>
</feature>
<evidence type="ECO:0000256" key="2">
    <source>
        <dbReference type="ARBA" id="ARBA00022723"/>
    </source>
</evidence>
<feature type="domain" description="Cytochrome c" evidence="7">
    <location>
        <begin position="197"/>
        <end position="307"/>
    </location>
</feature>
<evidence type="ECO:0000259" key="7">
    <source>
        <dbReference type="PROSITE" id="PS51007"/>
    </source>
</evidence>
<dbReference type="GO" id="GO:0009055">
    <property type="term" value="F:electron transfer activity"/>
    <property type="evidence" value="ECO:0007669"/>
    <property type="project" value="InterPro"/>
</dbReference>
<feature type="domain" description="Cytochrome c" evidence="7">
    <location>
        <begin position="49"/>
        <end position="152"/>
    </location>
</feature>
<evidence type="ECO:0000256" key="6">
    <source>
        <dbReference type="SAM" id="SignalP"/>
    </source>
</evidence>
<evidence type="ECO:0000313" key="8">
    <source>
        <dbReference type="EMBL" id="APW43793.1"/>
    </source>
</evidence>
<keyword evidence="9" id="KW-1185">Reference proteome</keyword>
<feature type="binding site" description="covalent" evidence="4">
    <location>
        <position position="63"/>
    </location>
    <ligand>
        <name>heme c</name>
        <dbReference type="ChEBI" id="CHEBI:61717"/>
        <label>1</label>
    </ligand>
</feature>
<sequence>MNKRKHLFWRVVLFAALLALAAWILLPGHTPAPALQPDTRTAEIPADNSRIARGAYLARMGNCALCHTARGGESYAGGRNFDTPFGTIFSSNITPDRAHGIGSWTAEDFWRALHLGESREGRWLTPAFPYTNFTHITRSDSDDLYAYLRSIPSSLNPNTAHTLRWPYNTQFALGVWRTLFFTPGKEQRVASTPSPATPLQRGAYLVEGLGHCSACHTERNVLGAIDSGNTLSGGMLPSQDWYAPSLRNAKETSLHSWSEAELRALLQTGTSARGNAMGPMAEVVLHSTQYLTDADAQAMGTYLKSLPAVSAAAPAEQKRSAPDTLGMGARLYDKHCAECHGAQGEGRAGVYPALAQNPTVNAADLNNLVRIVWQGGFAPATTANPRPYGMPPFLLQFNDQELAALLSYVRSAWGNGAGPVSEFDINKLRTRPAP</sequence>
<feature type="binding site" description="covalent" evidence="4">
    <location>
        <position position="215"/>
    </location>
    <ligand>
        <name>heme c</name>
        <dbReference type="ChEBI" id="CHEBI:61717"/>
        <label>2</label>
    </ligand>
</feature>
<dbReference type="PROSITE" id="PS51007">
    <property type="entry name" value="CYTC"/>
    <property type="match status" value="3"/>
</dbReference>
<dbReference type="PANTHER" id="PTHR35008:SF4">
    <property type="entry name" value="BLL4482 PROTEIN"/>
    <property type="match status" value="1"/>
</dbReference>
<proteinExistence type="predicted"/>
<accession>A0A1P8KCP0</accession>
<feature type="domain" description="Cytochrome c" evidence="7">
    <location>
        <begin position="323"/>
        <end position="413"/>
    </location>
</feature>
<dbReference type="InterPro" id="IPR051459">
    <property type="entry name" value="Cytochrome_c-type_DH"/>
</dbReference>
<evidence type="ECO:0000256" key="3">
    <source>
        <dbReference type="ARBA" id="ARBA00023004"/>
    </source>
</evidence>
<evidence type="ECO:0000256" key="4">
    <source>
        <dbReference type="PIRSR" id="PIRSR000018-50"/>
    </source>
</evidence>
<reference evidence="8 9" key="1">
    <citation type="submission" date="2017-01" db="EMBL/GenBank/DDBJ databases">
        <authorList>
            <person name="Mah S.A."/>
            <person name="Swanson W.J."/>
            <person name="Moy G.W."/>
            <person name="Vacquier V.D."/>
        </authorList>
    </citation>
    <scope>NUCLEOTIDE SEQUENCE [LARGE SCALE GENOMIC DNA]</scope>
    <source>
        <strain evidence="8 9">DSM 22694</strain>
    </source>
</reference>
<feature type="binding site" description="axial binding residue" evidence="5">
    <location>
        <position position="67"/>
    </location>
    <ligand>
        <name>heme c</name>
        <dbReference type="ChEBI" id="CHEBI:61717"/>
        <label>1</label>
    </ligand>
    <ligandPart>
        <name>Fe</name>
        <dbReference type="ChEBI" id="CHEBI:18248"/>
    </ligandPart>
</feature>
<dbReference type="SUPFAM" id="SSF46626">
    <property type="entry name" value="Cytochrome c"/>
    <property type="match status" value="3"/>
</dbReference>
<keyword evidence="6" id="KW-0732">Signal</keyword>
<dbReference type="Gene3D" id="1.10.760.10">
    <property type="entry name" value="Cytochrome c-like domain"/>
    <property type="match status" value="3"/>
</dbReference>
<dbReference type="InterPro" id="IPR009056">
    <property type="entry name" value="Cyt_c-like_dom"/>
</dbReference>
<evidence type="ECO:0000256" key="1">
    <source>
        <dbReference type="ARBA" id="ARBA00022617"/>
    </source>
</evidence>
<dbReference type="PANTHER" id="PTHR35008">
    <property type="entry name" value="BLL4482 PROTEIN-RELATED"/>
    <property type="match status" value="1"/>
</dbReference>
<dbReference type="InterPro" id="IPR014353">
    <property type="entry name" value="Membr-bd_ADH_cyt_c"/>
</dbReference>
<protein>
    <recommendedName>
        <fullName evidence="7">Cytochrome c domain-containing protein</fullName>
    </recommendedName>
</protein>
<feature type="chain" id="PRO_5010249872" description="Cytochrome c domain-containing protein" evidence="6">
    <location>
        <begin position="22"/>
        <end position="434"/>
    </location>
</feature>
<dbReference type="STRING" id="1484693.RS694_15445"/>
<feature type="signal peptide" evidence="6">
    <location>
        <begin position="1"/>
        <end position="21"/>
    </location>
</feature>
<feature type="binding site" description="covalent" evidence="4">
    <location>
        <position position="339"/>
    </location>
    <ligand>
        <name>heme c</name>
        <dbReference type="ChEBI" id="CHEBI:61717"/>
        <label>3</label>
    </ligand>
</feature>
<dbReference type="Pfam" id="PF00034">
    <property type="entry name" value="Cytochrom_C"/>
    <property type="match status" value="3"/>
</dbReference>
<organism evidence="8 9">
    <name type="scientific">Rhodoferax saidenbachensis</name>
    <dbReference type="NCBI Taxonomy" id="1484693"/>
    <lineage>
        <taxon>Bacteria</taxon>
        <taxon>Pseudomonadati</taxon>
        <taxon>Pseudomonadota</taxon>
        <taxon>Betaproteobacteria</taxon>
        <taxon>Burkholderiales</taxon>
        <taxon>Comamonadaceae</taxon>
        <taxon>Rhodoferax</taxon>
    </lineage>
</organism>
<dbReference type="GO" id="GO:0020037">
    <property type="term" value="F:heme binding"/>
    <property type="evidence" value="ECO:0007669"/>
    <property type="project" value="InterPro"/>
</dbReference>
<dbReference type="InterPro" id="IPR036909">
    <property type="entry name" value="Cyt_c-like_dom_sf"/>
</dbReference>
<keyword evidence="2 5" id="KW-0479">Metal-binding</keyword>
<dbReference type="GO" id="GO:0016020">
    <property type="term" value="C:membrane"/>
    <property type="evidence" value="ECO:0007669"/>
    <property type="project" value="InterPro"/>
</dbReference>
<dbReference type="eggNOG" id="COG2010">
    <property type="taxonomic scope" value="Bacteria"/>
</dbReference>
<keyword evidence="1 4" id="KW-0349">Heme</keyword>
<dbReference type="Proteomes" id="UP000186110">
    <property type="component" value="Chromosome"/>
</dbReference>
<feature type="binding site" description="covalent" evidence="4">
    <location>
        <position position="336"/>
    </location>
    <ligand>
        <name>heme c</name>
        <dbReference type="ChEBI" id="CHEBI:61717"/>
        <label>3</label>
    </ligand>
</feature>
<evidence type="ECO:0000256" key="5">
    <source>
        <dbReference type="PIRSR" id="PIRSR000018-51"/>
    </source>
</evidence>
<dbReference type="PIRSF" id="PIRSF000018">
    <property type="entry name" value="Mb_ADH_cyt_c"/>
    <property type="match status" value="1"/>
</dbReference>
<dbReference type="RefSeq" id="WP_037248145.1">
    <property type="nucleotide sequence ID" value="NZ_CP019239.1"/>
</dbReference>
<evidence type="ECO:0000313" key="9">
    <source>
        <dbReference type="Proteomes" id="UP000186110"/>
    </source>
</evidence>
<dbReference type="EMBL" id="CP019239">
    <property type="protein sequence ID" value="APW43793.1"/>
    <property type="molecule type" value="Genomic_DNA"/>
</dbReference>
<feature type="binding site" description="covalent" evidence="4">
    <location>
        <position position="66"/>
    </location>
    <ligand>
        <name>heme c</name>
        <dbReference type="ChEBI" id="CHEBI:61717"/>
        <label>1</label>
    </ligand>
</feature>
<feature type="binding site" description="covalent" evidence="4">
    <location>
        <position position="212"/>
    </location>
    <ligand>
        <name>heme c</name>
        <dbReference type="ChEBI" id="CHEBI:61717"/>
        <label>2</label>
    </ligand>
</feature>
<feature type="binding site" description="axial binding residue" evidence="5">
    <location>
        <position position="216"/>
    </location>
    <ligand>
        <name>heme c</name>
        <dbReference type="ChEBI" id="CHEBI:61717"/>
        <label>2</label>
    </ligand>
    <ligandPart>
        <name>Fe</name>
        <dbReference type="ChEBI" id="CHEBI:18248"/>
    </ligandPart>
</feature>
<dbReference type="KEGG" id="rsb:RS694_15445"/>